<comment type="caution">
    <text evidence="7">The sequence shown here is derived from an EMBL/GenBank/DDBJ whole genome shotgun (WGS) entry which is preliminary data.</text>
</comment>
<evidence type="ECO:0000256" key="3">
    <source>
        <dbReference type="ARBA" id="ARBA00022748"/>
    </source>
</evidence>
<evidence type="ECO:0000256" key="4">
    <source>
        <dbReference type="ARBA" id="ARBA00022803"/>
    </source>
</evidence>
<dbReference type="InterPro" id="IPR017560">
    <property type="entry name" value="Cyt_c_biogenesis_CcmI"/>
</dbReference>
<dbReference type="RefSeq" id="WP_121240340.1">
    <property type="nucleotide sequence ID" value="NZ_BHVV01000002.1"/>
</dbReference>
<dbReference type="PANTHER" id="PTHR47870:SF4">
    <property type="entry name" value="CYTOCHROME C-TYPE BIOGENESIS PROTEIN CYCH"/>
    <property type="match status" value="1"/>
</dbReference>
<dbReference type="SUPFAM" id="SSF48452">
    <property type="entry name" value="TPR-like"/>
    <property type="match status" value="1"/>
</dbReference>
<organism evidence="7 8">
    <name type="scientific">Sulfurisoma sediminicola</name>
    <dbReference type="NCBI Taxonomy" id="1381557"/>
    <lineage>
        <taxon>Bacteria</taxon>
        <taxon>Pseudomonadati</taxon>
        <taxon>Pseudomonadota</taxon>
        <taxon>Betaproteobacteria</taxon>
        <taxon>Nitrosomonadales</taxon>
        <taxon>Sterolibacteriaceae</taxon>
        <taxon>Sulfurisoma</taxon>
    </lineage>
</organism>
<dbReference type="GO" id="GO:0017004">
    <property type="term" value="P:cytochrome complex assembly"/>
    <property type="evidence" value="ECO:0007669"/>
    <property type="project" value="UniProtKB-KW"/>
</dbReference>
<name>A0A497XKE1_9PROT</name>
<reference evidence="7 8" key="1">
    <citation type="submission" date="2018-10" db="EMBL/GenBank/DDBJ databases">
        <title>Genomic Encyclopedia of Type Strains, Phase IV (KMG-IV): sequencing the most valuable type-strain genomes for metagenomic binning, comparative biology and taxonomic classification.</title>
        <authorList>
            <person name="Goeker M."/>
        </authorList>
    </citation>
    <scope>NUCLEOTIDE SEQUENCE [LARGE SCALE GENOMIC DNA]</scope>
    <source>
        <strain evidence="7 8">DSM 26916</strain>
    </source>
</reference>
<dbReference type="GO" id="GO:0030313">
    <property type="term" value="C:cell envelope"/>
    <property type="evidence" value="ECO:0007669"/>
    <property type="project" value="UniProtKB-SubCell"/>
</dbReference>
<keyword evidence="2" id="KW-0677">Repeat</keyword>
<dbReference type="InterPro" id="IPR056413">
    <property type="entry name" value="TPR_CcmH_CycH"/>
</dbReference>
<dbReference type="GO" id="GO:0005886">
    <property type="term" value="C:plasma membrane"/>
    <property type="evidence" value="ECO:0007669"/>
    <property type="project" value="TreeGrafter"/>
</dbReference>
<dbReference type="PANTHER" id="PTHR47870">
    <property type="entry name" value="CYTOCHROME C-TYPE BIOGENESIS PROTEIN CCMH"/>
    <property type="match status" value="1"/>
</dbReference>
<accession>A0A497XKE1</accession>
<evidence type="ECO:0000313" key="7">
    <source>
        <dbReference type="EMBL" id="RLJ68442.1"/>
    </source>
</evidence>
<evidence type="ECO:0000256" key="2">
    <source>
        <dbReference type="ARBA" id="ARBA00022737"/>
    </source>
</evidence>
<dbReference type="InterPro" id="IPR051263">
    <property type="entry name" value="C-type_cytochrome_biogenesis"/>
</dbReference>
<comment type="subcellular location">
    <subcellularLocation>
        <location evidence="1">Cell envelope</location>
    </subcellularLocation>
</comment>
<dbReference type="Pfam" id="PF23892">
    <property type="entry name" value="Ig_CycH"/>
    <property type="match status" value="1"/>
</dbReference>
<evidence type="ECO:0000259" key="5">
    <source>
        <dbReference type="Pfam" id="PF23892"/>
    </source>
</evidence>
<keyword evidence="8" id="KW-1185">Reference proteome</keyword>
<sequence length="402" mass="42520">MTIAFLAAAATLLLLTLALLLRPYLLRRKRDATASQRRINIAIYRDQLDELERDRAGDALAEADYAVAREEIQRRLLEDGAADDVAPVASGGRTTLIAIALAVPLLAGGLYGVLGNPAGLNPPQPQHKISAAEVDAMVTKLAARLEKEDNPQGWVMLARSYKMLGRFDEAGKAYARAGAFIDNEPALLADYADILVAGAGTFAGKPRELIAKALKLDPDNAHALWLSGTAAFEAGQYKQAVADWERLLKQLEPGSEDAQSVAGSLAEARAKGGVAKPAAKAEDKKVGAGGTVSGRVELAPALKDKAAPGDTVMVIARPADGSRMPLAVLRVKASELPLQFTLDDKLAMNPDNAISSHKEVSIEARISKTGMANPQPGDLLSAPQTVKVGARGIKLLVEQIRP</sequence>
<evidence type="ECO:0000313" key="8">
    <source>
        <dbReference type="Proteomes" id="UP000268908"/>
    </source>
</evidence>
<keyword evidence="4" id="KW-0802">TPR repeat</keyword>
<dbReference type="EMBL" id="RCCI01000004">
    <property type="protein sequence ID" value="RLJ68442.1"/>
    <property type="molecule type" value="Genomic_DNA"/>
</dbReference>
<dbReference type="Gene3D" id="1.25.40.10">
    <property type="entry name" value="Tetratricopeptide repeat domain"/>
    <property type="match status" value="1"/>
</dbReference>
<feature type="domain" description="Cytochrome c-type biogenesis protein H Ig-like" evidence="5">
    <location>
        <begin position="294"/>
        <end position="392"/>
    </location>
</feature>
<feature type="domain" description="Cytochrome c-type biogenesis protein H TPR" evidence="6">
    <location>
        <begin position="126"/>
        <end position="256"/>
    </location>
</feature>
<dbReference type="InterPro" id="IPR011990">
    <property type="entry name" value="TPR-like_helical_dom_sf"/>
</dbReference>
<keyword evidence="3" id="KW-0201">Cytochrome c-type biogenesis</keyword>
<protein>
    <submittedName>
        <fullName evidence="7">Cytochrome c-type biogenesis protein CcmH</fullName>
    </submittedName>
</protein>
<dbReference type="NCBIfam" id="TIGR03142">
    <property type="entry name" value="cytochro_ccmI"/>
    <property type="match status" value="1"/>
</dbReference>
<dbReference type="Proteomes" id="UP000268908">
    <property type="component" value="Unassembled WGS sequence"/>
</dbReference>
<proteinExistence type="predicted"/>
<dbReference type="AlphaFoldDB" id="A0A497XKE1"/>
<gene>
    <name evidence="7" type="ORF">DFR35_1003</name>
</gene>
<dbReference type="OrthoDB" id="9776053at2"/>
<dbReference type="InterPro" id="IPR056412">
    <property type="entry name" value="Ig_CycH"/>
</dbReference>
<dbReference type="Pfam" id="PF23914">
    <property type="entry name" value="TPR_CcmH_CycH"/>
    <property type="match status" value="1"/>
</dbReference>
<evidence type="ECO:0000259" key="6">
    <source>
        <dbReference type="Pfam" id="PF23914"/>
    </source>
</evidence>
<evidence type="ECO:0000256" key="1">
    <source>
        <dbReference type="ARBA" id="ARBA00004196"/>
    </source>
</evidence>